<gene>
    <name evidence="2" type="ORF">ILYODFUR_017406</name>
</gene>
<feature type="chain" id="PRO_5047143130" evidence="1">
    <location>
        <begin position="18"/>
        <end position="163"/>
    </location>
</feature>
<sequence length="163" mass="18250">MCICLIFKHCFDHLTLAKVSCSLMCSYCSKGPYCNQDVSEDVHVSDIMAGVHTVKADLTHLSPSISQIRVYINSTGLYLKESHELDLKALRFISFNSIIDPWVFILLSPSVLHFFCLGACKAPLGKFRSSVTETTLAKDNCRAPLELSRPGLWTDRPHTEENV</sequence>
<proteinExistence type="predicted"/>
<reference evidence="2 3" key="1">
    <citation type="submission" date="2021-06" db="EMBL/GenBank/DDBJ databases">
        <authorList>
            <person name="Palmer J.M."/>
        </authorList>
    </citation>
    <scope>NUCLEOTIDE SEQUENCE [LARGE SCALE GENOMIC DNA]</scope>
    <source>
        <strain evidence="3">if_2019</strain>
        <tissue evidence="2">Muscle</tissue>
    </source>
</reference>
<dbReference type="EMBL" id="JAHRIQ010001638">
    <property type="protein sequence ID" value="MEQ2221591.1"/>
    <property type="molecule type" value="Genomic_DNA"/>
</dbReference>
<feature type="signal peptide" evidence="1">
    <location>
        <begin position="1"/>
        <end position="17"/>
    </location>
</feature>
<accession>A0ABV0SN75</accession>
<keyword evidence="3" id="KW-1185">Reference proteome</keyword>
<evidence type="ECO:0000313" key="2">
    <source>
        <dbReference type="EMBL" id="MEQ2221591.1"/>
    </source>
</evidence>
<organism evidence="2 3">
    <name type="scientific">Ilyodon furcidens</name>
    <name type="common">goldbreast splitfin</name>
    <dbReference type="NCBI Taxonomy" id="33524"/>
    <lineage>
        <taxon>Eukaryota</taxon>
        <taxon>Metazoa</taxon>
        <taxon>Chordata</taxon>
        <taxon>Craniata</taxon>
        <taxon>Vertebrata</taxon>
        <taxon>Euteleostomi</taxon>
        <taxon>Actinopterygii</taxon>
        <taxon>Neopterygii</taxon>
        <taxon>Teleostei</taxon>
        <taxon>Neoteleostei</taxon>
        <taxon>Acanthomorphata</taxon>
        <taxon>Ovalentaria</taxon>
        <taxon>Atherinomorphae</taxon>
        <taxon>Cyprinodontiformes</taxon>
        <taxon>Goodeidae</taxon>
        <taxon>Ilyodon</taxon>
    </lineage>
</organism>
<keyword evidence="1" id="KW-0732">Signal</keyword>
<dbReference type="Proteomes" id="UP001482620">
    <property type="component" value="Unassembled WGS sequence"/>
</dbReference>
<evidence type="ECO:0000313" key="3">
    <source>
        <dbReference type="Proteomes" id="UP001482620"/>
    </source>
</evidence>
<name>A0ABV0SN75_9TELE</name>
<comment type="caution">
    <text evidence="2">The sequence shown here is derived from an EMBL/GenBank/DDBJ whole genome shotgun (WGS) entry which is preliminary data.</text>
</comment>
<protein>
    <submittedName>
        <fullName evidence="2">Uncharacterized protein</fullName>
    </submittedName>
</protein>
<evidence type="ECO:0000256" key="1">
    <source>
        <dbReference type="SAM" id="SignalP"/>
    </source>
</evidence>